<name>A0ABY3RGI7_9BRAD</name>
<dbReference type="EMBL" id="CP088156">
    <property type="protein sequence ID" value="UFZ05823.1"/>
    <property type="molecule type" value="Genomic_DNA"/>
</dbReference>
<evidence type="ECO:0000313" key="1">
    <source>
        <dbReference type="EMBL" id="UFZ05823.1"/>
    </source>
</evidence>
<accession>A0ABY3RGI7</accession>
<dbReference type="RefSeq" id="WP_231324357.1">
    <property type="nucleotide sequence ID" value="NZ_CP088156.1"/>
</dbReference>
<gene>
    <name evidence="1" type="ORF">LQG66_05810</name>
</gene>
<evidence type="ECO:0000313" key="2">
    <source>
        <dbReference type="Proteomes" id="UP001431010"/>
    </source>
</evidence>
<keyword evidence="2" id="KW-1185">Reference proteome</keyword>
<protein>
    <submittedName>
        <fullName evidence="1">Uncharacterized protein</fullName>
    </submittedName>
</protein>
<dbReference type="Proteomes" id="UP001431010">
    <property type="component" value="Chromosome"/>
</dbReference>
<organism evidence="1 2">
    <name type="scientific">Bradyrhizobium ontarionense</name>
    <dbReference type="NCBI Taxonomy" id="2898149"/>
    <lineage>
        <taxon>Bacteria</taxon>
        <taxon>Pseudomonadati</taxon>
        <taxon>Pseudomonadota</taxon>
        <taxon>Alphaproteobacteria</taxon>
        <taxon>Hyphomicrobiales</taxon>
        <taxon>Nitrobacteraceae</taxon>
        <taxon>Bradyrhizobium</taxon>
    </lineage>
</organism>
<reference evidence="1" key="1">
    <citation type="journal article" date="2024" name="Antonie Van Leeuwenhoek">
        <title>Bradyrhizobium ontarionense sp. nov., a novel bacterial symbiont isolated from Aeschynomene indica (Indian jointvetch), harbours photosynthesis, nitrogen fixation and nitrous oxide (N2O) reductase genes.</title>
        <authorList>
            <person name="Bromfield E.S.P."/>
            <person name="Cloutier S."/>
        </authorList>
    </citation>
    <scope>NUCLEOTIDE SEQUENCE</scope>
    <source>
        <strain evidence="1">A19</strain>
    </source>
</reference>
<proteinExistence type="predicted"/>
<sequence>MFELAVLTAICFIAAVALVTIYQRRQDVLYGPYIEDASRHQARRDDAIEASSS</sequence>